<dbReference type="Pfam" id="PF15780">
    <property type="entry name" value="ASH"/>
    <property type="match status" value="1"/>
</dbReference>
<dbReference type="InterPro" id="IPR013320">
    <property type="entry name" value="ConA-like_dom_sf"/>
</dbReference>
<sequence>MRLAGSRAARTLLAAVVATAVAVATGTAVPAAGDVTTVSRDPLRTGWDSGEPGLGPAAVGSSDFGQLFATQLDGQVYAQPLSVGGTLIATTEHNNVYGLDPATGAITWQRALGPSWPASAITCGDLAPDLGSTSAPVYDPATKAVYLTTKVNDGPDVQHPHWYMHALDPADGEERPGWPVTIAGTATNDPTVAFDPMVEMQRPGLLLLDGAVYAGFGAHCDHGQYRGYVVGVSTAAAKVTSMWASEVKSSNKGAGIWQAGGGLVSDGPGRVFLSTGNGVMAPAGPGNRPPGTLSESVVRLDVGAGGDLSAADFFSPANAPKLDTNDTDFGSGGPLALPDSFGTSAHPHVLVQQGKDGRVFLLDRDALGGRSQGPGGTDAVLGVVGPYQGQWGHPAAWTGDDGGYVYLIGNGGPLRALKAGASGDLPALTQVGTSAETFPYTSGSPVVTSDGGRADTAVVWAVWADGPKGGNAQLRAYSAVPDAQGRLRPLWSAPIGTAVKFTVPATDGGRVFVGTRDGKVIGFGRPAASALTGSPVDFGATDVGAAGARTLTLTATRDLTITGVSTSAPFGVAAPTLPLPVAKDATVDLPVTFAPTGPGAAGGVLWATTDAGTVGVALGGLGTRPGLNATPAAATFNDQPVGSTATVNVQVTNTGTADETISSVTGTTGPFTATGLPAADTVVKPGGSFVVAVTYAPTAPGSDASSVTVASTAGTLTVPVTGTAVTGAGRLVITPGSVDFGSLPTGSSRTLSFDITNAGNLPVTVPKAKAPIGDFTSSAPLAEGTVISPGDVVHQSVTFTPAKPGLQTATYDLTGDAGQGLMSVKLTGTGTGSLPAPDAATWSVNKAAKLTGGDLVLTPAARLKAGSAFYRRAVPTEGLHARFTAKLGPGTGGEGLTFALLDPRTQTPASVGRTGSGLGFLGLRGLAVALATPRTSAGFTGVAVGPGGTTLTYRATAKVPRSLRSGTHTVDVTVTGGRLTVAVDGKRLLNVALPAGSLPATALPGFTAGTGTRADAHTVRGVTITTVAAKGAPLTAAPASLDFGEVQVGRTGTATVTLTNRGAQPETVSAVAPPDVPYTVSLPAVRTTVAPGASVSVPVTFKPAVGGTFTGSLTVTTTSGSTVVPLTGNGDDELPDLTTSTWGYSGYTTVSGSTATLTQDGQKSGAGTFVNAIPVPPRGLHVTFTAQIGGAHPTGADGLTVALLDASTATSTSIGAAGAGLGVAGLPAVFAALDTWPSGPGNVAGVGTAKPGSATLTYLKTTTAIPPLRTGTHAVDVRVTTASHMVVQIDGRQVLDVAVTLPPKVLVGFTGAVGGSTDTHAVLNPHVTYVG</sequence>
<evidence type="ECO:0000259" key="7">
    <source>
        <dbReference type="Pfam" id="PF15780"/>
    </source>
</evidence>
<accession>A0ABP8UKS7</accession>
<dbReference type="Gene3D" id="2.60.120.200">
    <property type="match status" value="2"/>
</dbReference>
<feature type="domain" description="Abnormal spindle-like microcephaly-associated protein ASH" evidence="7">
    <location>
        <begin position="632"/>
        <end position="710"/>
    </location>
</feature>
<dbReference type="InterPro" id="IPR053879">
    <property type="entry name" value="HYDIN_VesB_CFA65-like_Ig"/>
</dbReference>
<feature type="signal peptide" evidence="6">
    <location>
        <begin position="1"/>
        <end position="24"/>
    </location>
</feature>
<dbReference type="PANTHER" id="PTHR12223:SF19">
    <property type="entry name" value="LEGUME LECTIN DOMAIN-CONTAINING PROTEIN"/>
    <property type="match status" value="1"/>
</dbReference>
<evidence type="ECO:0000313" key="9">
    <source>
        <dbReference type="EMBL" id="GAA4633021.1"/>
    </source>
</evidence>
<evidence type="ECO:0000256" key="4">
    <source>
        <dbReference type="ARBA" id="ARBA00023069"/>
    </source>
</evidence>
<dbReference type="SUPFAM" id="SSF50998">
    <property type="entry name" value="Quinoprotein alcohol dehydrogenase-like"/>
    <property type="match status" value="1"/>
</dbReference>
<protein>
    <submittedName>
        <fullName evidence="9">Uncharacterized protein</fullName>
    </submittedName>
</protein>
<reference evidence="10" key="1">
    <citation type="journal article" date="2019" name="Int. J. Syst. Evol. Microbiol.">
        <title>The Global Catalogue of Microorganisms (GCM) 10K type strain sequencing project: providing services to taxonomists for standard genome sequencing and annotation.</title>
        <authorList>
            <consortium name="The Broad Institute Genomics Platform"/>
            <consortium name="The Broad Institute Genome Sequencing Center for Infectious Disease"/>
            <person name="Wu L."/>
            <person name="Ma J."/>
        </authorList>
    </citation>
    <scope>NUCLEOTIDE SEQUENCE [LARGE SCALE GENOMIC DNA]</scope>
    <source>
        <strain evidence="10">JCM 17939</strain>
    </source>
</reference>
<evidence type="ECO:0000313" key="10">
    <source>
        <dbReference type="Proteomes" id="UP001501442"/>
    </source>
</evidence>
<dbReference type="SUPFAM" id="SSF49899">
    <property type="entry name" value="Concanavalin A-like lectins/glucanases"/>
    <property type="match status" value="2"/>
</dbReference>
<dbReference type="InterPro" id="IPR011047">
    <property type="entry name" value="Quinoprotein_ADH-like_sf"/>
</dbReference>
<feature type="chain" id="PRO_5045393292" evidence="6">
    <location>
        <begin position="25"/>
        <end position="1331"/>
    </location>
</feature>
<dbReference type="InterPro" id="IPR031549">
    <property type="entry name" value="ASH"/>
</dbReference>
<proteinExistence type="predicted"/>
<keyword evidence="5" id="KW-0966">Cell projection</keyword>
<evidence type="ECO:0000256" key="6">
    <source>
        <dbReference type="SAM" id="SignalP"/>
    </source>
</evidence>
<feature type="domain" description="HYDIN/VesB/CFA65-like Ig-like" evidence="8">
    <location>
        <begin position="1038"/>
        <end position="1122"/>
    </location>
</feature>
<keyword evidence="6" id="KW-0732">Signal</keyword>
<dbReference type="Pfam" id="PF22544">
    <property type="entry name" value="HYDIN_VesB_CFA65-like_Ig"/>
    <property type="match status" value="1"/>
</dbReference>
<keyword evidence="10" id="KW-1185">Reference proteome</keyword>
<dbReference type="EMBL" id="BAABHK010000011">
    <property type="protein sequence ID" value="GAA4633021.1"/>
    <property type="molecule type" value="Genomic_DNA"/>
</dbReference>
<evidence type="ECO:0000256" key="1">
    <source>
        <dbReference type="ARBA" id="ARBA00004138"/>
    </source>
</evidence>
<dbReference type="PANTHER" id="PTHR12223">
    <property type="entry name" value="VESICULAR MANNOSE-BINDING LECTIN"/>
    <property type="match status" value="1"/>
</dbReference>
<dbReference type="InterPro" id="IPR015943">
    <property type="entry name" value="WD40/YVTN_repeat-like_dom_sf"/>
</dbReference>
<evidence type="ECO:0000256" key="3">
    <source>
        <dbReference type="ARBA" id="ARBA00022490"/>
    </source>
</evidence>
<dbReference type="Gene3D" id="2.60.40.10">
    <property type="entry name" value="Immunoglobulins"/>
    <property type="match status" value="4"/>
</dbReference>
<gene>
    <name evidence="9" type="ORF">GCM10023196_068900</name>
</gene>
<dbReference type="NCBIfam" id="NF012200">
    <property type="entry name" value="choice_anch_D"/>
    <property type="match status" value="4"/>
</dbReference>
<evidence type="ECO:0000259" key="8">
    <source>
        <dbReference type="Pfam" id="PF22544"/>
    </source>
</evidence>
<evidence type="ECO:0000256" key="2">
    <source>
        <dbReference type="ARBA" id="ARBA00004496"/>
    </source>
</evidence>
<dbReference type="InterPro" id="IPR013783">
    <property type="entry name" value="Ig-like_fold"/>
</dbReference>
<dbReference type="Proteomes" id="UP001501442">
    <property type="component" value="Unassembled WGS sequence"/>
</dbReference>
<evidence type="ECO:0000256" key="5">
    <source>
        <dbReference type="ARBA" id="ARBA00023273"/>
    </source>
</evidence>
<dbReference type="InterPro" id="IPR051136">
    <property type="entry name" value="Intracellular_Lectin-GPT"/>
</dbReference>
<comment type="caution">
    <text evidence="9">The sequence shown here is derived from an EMBL/GenBank/DDBJ whole genome shotgun (WGS) entry which is preliminary data.</text>
</comment>
<name>A0ABP8UKS7_9ACTN</name>
<keyword evidence="3" id="KW-0963">Cytoplasm</keyword>
<dbReference type="Gene3D" id="2.130.10.10">
    <property type="entry name" value="YVTN repeat-like/Quinoprotein amine dehydrogenase"/>
    <property type="match status" value="1"/>
</dbReference>
<comment type="subcellular location">
    <subcellularLocation>
        <location evidence="1">Cell projection</location>
        <location evidence="1">Cilium</location>
    </subcellularLocation>
    <subcellularLocation>
        <location evidence="2">Cytoplasm</location>
    </subcellularLocation>
</comment>
<organism evidence="9 10">
    <name type="scientific">Actinoallomurus vinaceus</name>
    <dbReference type="NCBI Taxonomy" id="1080074"/>
    <lineage>
        <taxon>Bacteria</taxon>
        <taxon>Bacillati</taxon>
        <taxon>Actinomycetota</taxon>
        <taxon>Actinomycetes</taxon>
        <taxon>Streptosporangiales</taxon>
        <taxon>Thermomonosporaceae</taxon>
        <taxon>Actinoallomurus</taxon>
    </lineage>
</organism>
<keyword evidence="4" id="KW-0969">Cilium</keyword>